<dbReference type="GO" id="GO:1990281">
    <property type="term" value="C:efflux pump complex"/>
    <property type="evidence" value="ECO:0007669"/>
    <property type="project" value="TreeGrafter"/>
</dbReference>
<dbReference type="PANTHER" id="PTHR30026">
    <property type="entry name" value="OUTER MEMBRANE PROTEIN TOLC"/>
    <property type="match status" value="1"/>
</dbReference>
<keyword evidence="8" id="KW-1185">Reference proteome</keyword>
<evidence type="ECO:0000256" key="5">
    <source>
        <dbReference type="ARBA" id="ARBA00023237"/>
    </source>
</evidence>
<dbReference type="PANTHER" id="PTHR30026:SF20">
    <property type="entry name" value="OUTER MEMBRANE PROTEIN TOLC"/>
    <property type="match status" value="1"/>
</dbReference>
<dbReference type="Gene3D" id="1.20.1600.10">
    <property type="entry name" value="Outer membrane efflux proteins (OEP)"/>
    <property type="match status" value="1"/>
</dbReference>
<dbReference type="RefSeq" id="WP_091162894.1">
    <property type="nucleotide sequence ID" value="NZ_FNCG01000001.1"/>
</dbReference>
<reference evidence="8" key="1">
    <citation type="submission" date="2016-10" db="EMBL/GenBank/DDBJ databases">
        <authorList>
            <person name="Varghese N."/>
            <person name="Submissions S."/>
        </authorList>
    </citation>
    <scope>NUCLEOTIDE SEQUENCE [LARGE SCALE GENOMIC DNA]</scope>
    <source>
        <strain evidence="8">Gh-67</strain>
    </source>
</reference>
<dbReference type="Proteomes" id="UP000199705">
    <property type="component" value="Unassembled WGS sequence"/>
</dbReference>
<dbReference type="GO" id="GO:0015288">
    <property type="term" value="F:porin activity"/>
    <property type="evidence" value="ECO:0007669"/>
    <property type="project" value="TreeGrafter"/>
</dbReference>
<keyword evidence="5" id="KW-0998">Cell outer membrane</keyword>
<evidence type="ECO:0000313" key="7">
    <source>
        <dbReference type="EMBL" id="SDF91587.1"/>
    </source>
</evidence>
<evidence type="ECO:0000256" key="4">
    <source>
        <dbReference type="ARBA" id="ARBA00023136"/>
    </source>
</evidence>
<feature type="chain" id="PRO_5011568869" evidence="6">
    <location>
        <begin position="20"/>
        <end position="464"/>
    </location>
</feature>
<sequence>MKRIPLAFALCMVCLHALGQDELLTLNEYLAAIKRYHPIALQAGLNTDKARYTRREAIGGFDPKLEVNREQKVFGGISYYDYVTPEIKLPLWYGIDLKGSYTNYDGYYVNSENKVPKEGLSYLGVSLSLGRGLLIDERRAALKRAAIYQNIAANEQRQMLNDLFVNATHTYAEWLNAWLNTKVYERAVDLALVRLEGVNLLYKNGDRPAIDTLEALTLLQSRQQKLTEYQNLVLNKKNELAAYLWLDNLKPADPKKLKIKPDTSLLKMAVSDSLLLKEPAAVYAQNPDVKAYMFKIDQLNIERKLKLEEVKPIFNVNIGVLNSGGALFNNLNSNWLQNNQKFGFTIAMPLTFTKQRAAYSLSKIKIKEAEYYLLDKQNLITVKWNNYRNEFMNLEKQILINNAIQNNNRTLLTGEETKFKMGESSLFLVNSREQKVLDTQEKLNEIYTKRFKTIQYLNWLTNNW</sequence>
<gene>
    <name evidence="7" type="ORF">SAMN05192573_101725</name>
</gene>
<dbReference type="EMBL" id="FNCG01000001">
    <property type="protein sequence ID" value="SDF91587.1"/>
    <property type="molecule type" value="Genomic_DNA"/>
</dbReference>
<accession>A0A1G7PZ41</accession>
<evidence type="ECO:0000256" key="6">
    <source>
        <dbReference type="SAM" id="SignalP"/>
    </source>
</evidence>
<organism evidence="7 8">
    <name type="scientific">Mucilaginibacter gossypii</name>
    <dbReference type="NCBI Taxonomy" id="551996"/>
    <lineage>
        <taxon>Bacteria</taxon>
        <taxon>Pseudomonadati</taxon>
        <taxon>Bacteroidota</taxon>
        <taxon>Sphingobacteriia</taxon>
        <taxon>Sphingobacteriales</taxon>
        <taxon>Sphingobacteriaceae</taxon>
        <taxon>Mucilaginibacter</taxon>
    </lineage>
</organism>
<dbReference type="InterPro" id="IPR051906">
    <property type="entry name" value="TolC-like"/>
</dbReference>
<keyword evidence="4" id="KW-0472">Membrane</keyword>
<evidence type="ECO:0000256" key="3">
    <source>
        <dbReference type="ARBA" id="ARBA00022692"/>
    </source>
</evidence>
<comment type="subcellular location">
    <subcellularLocation>
        <location evidence="1">Cell outer membrane</location>
    </subcellularLocation>
</comment>
<dbReference type="STRING" id="551996.SAMN05192573_101725"/>
<dbReference type="AlphaFoldDB" id="A0A1G7PZ41"/>
<dbReference type="GO" id="GO:0015562">
    <property type="term" value="F:efflux transmembrane transporter activity"/>
    <property type="evidence" value="ECO:0007669"/>
    <property type="project" value="InterPro"/>
</dbReference>
<keyword evidence="6" id="KW-0732">Signal</keyword>
<keyword evidence="3" id="KW-0812">Transmembrane</keyword>
<protein>
    <submittedName>
        <fullName evidence="7">Outer membrane efflux protein</fullName>
    </submittedName>
</protein>
<dbReference type="SUPFAM" id="SSF56954">
    <property type="entry name" value="Outer membrane efflux proteins (OEP)"/>
    <property type="match status" value="1"/>
</dbReference>
<dbReference type="GO" id="GO:0009279">
    <property type="term" value="C:cell outer membrane"/>
    <property type="evidence" value="ECO:0007669"/>
    <property type="project" value="UniProtKB-SubCell"/>
</dbReference>
<evidence type="ECO:0000256" key="2">
    <source>
        <dbReference type="ARBA" id="ARBA00022452"/>
    </source>
</evidence>
<feature type="signal peptide" evidence="6">
    <location>
        <begin position="1"/>
        <end position="19"/>
    </location>
</feature>
<keyword evidence="2" id="KW-1134">Transmembrane beta strand</keyword>
<proteinExistence type="predicted"/>
<name>A0A1G7PZ41_9SPHI</name>
<evidence type="ECO:0000256" key="1">
    <source>
        <dbReference type="ARBA" id="ARBA00004442"/>
    </source>
</evidence>
<evidence type="ECO:0000313" key="8">
    <source>
        <dbReference type="Proteomes" id="UP000199705"/>
    </source>
</evidence>